<keyword evidence="1" id="KW-0812">Transmembrane</keyword>
<dbReference type="EMBL" id="GGFL01011699">
    <property type="protein sequence ID" value="MBW75877.1"/>
    <property type="molecule type" value="Transcribed_RNA"/>
</dbReference>
<organism evidence="2">
    <name type="scientific">Anopheles darlingi</name>
    <name type="common">Mosquito</name>
    <dbReference type="NCBI Taxonomy" id="43151"/>
    <lineage>
        <taxon>Eukaryota</taxon>
        <taxon>Metazoa</taxon>
        <taxon>Ecdysozoa</taxon>
        <taxon>Arthropoda</taxon>
        <taxon>Hexapoda</taxon>
        <taxon>Insecta</taxon>
        <taxon>Pterygota</taxon>
        <taxon>Neoptera</taxon>
        <taxon>Endopterygota</taxon>
        <taxon>Diptera</taxon>
        <taxon>Nematocera</taxon>
        <taxon>Culicoidea</taxon>
        <taxon>Culicidae</taxon>
        <taxon>Anophelinae</taxon>
        <taxon>Anopheles</taxon>
    </lineage>
</organism>
<evidence type="ECO:0000313" key="2">
    <source>
        <dbReference type="EMBL" id="MBW75877.1"/>
    </source>
</evidence>
<feature type="transmembrane region" description="Helical" evidence="1">
    <location>
        <begin position="85"/>
        <end position="105"/>
    </location>
</feature>
<name>A0A2M4DE95_ANODA</name>
<keyword evidence="1" id="KW-0472">Membrane</keyword>
<dbReference type="AlphaFoldDB" id="A0A2M4DE95"/>
<protein>
    <submittedName>
        <fullName evidence="2">Uncharacterized protein</fullName>
    </submittedName>
</protein>
<reference evidence="2" key="1">
    <citation type="submission" date="2018-01" db="EMBL/GenBank/DDBJ databases">
        <title>An insight into the sialome of Amazonian anophelines.</title>
        <authorList>
            <person name="Ribeiro J.M."/>
            <person name="Scarpassa V."/>
            <person name="Calvo E."/>
        </authorList>
    </citation>
    <scope>NUCLEOTIDE SEQUENCE</scope>
</reference>
<feature type="transmembrane region" description="Helical" evidence="1">
    <location>
        <begin position="12"/>
        <end position="34"/>
    </location>
</feature>
<proteinExistence type="predicted"/>
<evidence type="ECO:0000256" key="1">
    <source>
        <dbReference type="SAM" id="Phobius"/>
    </source>
</evidence>
<sequence>MRFQDGLPTGKLFLLLTRPFFLLLALLFPPLHSFNLFPSLRFLGLLSSLQRKEHNFLLLAFHFVHGSLIGRNVDHNFCLTIRFTAIPIAAVVVTAVVAIVVVVHYDTILQHVTPITATIHHLMHHHCGLLGRSCR</sequence>
<accession>A0A2M4DE95</accession>
<keyword evidence="1" id="KW-1133">Transmembrane helix</keyword>